<dbReference type="GO" id="GO:0000176">
    <property type="term" value="C:nuclear exosome (RNase complex)"/>
    <property type="evidence" value="ECO:0007669"/>
    <property type="project" value="TreeGrafter"/>
</dbReference>
<dbReference type="PANTHER" id="PTHR11953:SF1">
    <property type="entry name" value="EXOSOME COMPLEX COMPONENT RRP46"/>
    <property type="match status" value="1"/>
</dbReference>
<evidence type="ECO:0000313" key="8">
    <source>
        <dbReference type="Proteomes" id="UP001472866"/>
    </source>
</evidence>
<dbReference type="SUPFAM" id="SSF54211">
    <property type="entry name" value="Ribosomal protein S5 domain 2-like"/>
    <property type="match status" value="1"/>
</dbReference>
<evidence type="ECO:0000313" key="7">
    <source>
        <dbReference type="EMBL" id="WZN63142.1"/>
    </source>
</evidence>
<accession>A0AAX4P9V6</accession>
<keyword evidence="3" id="KW-0698">rRNA processing</keyword>
<feature type="domain" description="Exoribonuclease phosphorolytic" evidence="6">
    <location>
        <begin position="18"/>
        <end position="148"/>
    </location>
</feature>
<dbReference type="GO" id="GO:0016075">
    <property type="term" value="P:rRNA catabolic process"/>
    <property type="evidence" value="ECO:0007669"/>
    <property type="project" value="TreeGrafter"/>
</dbReference>
<gene>
    <name evidence="7" type="ORF">HKI87_07g46870</name>
</gene>
<dbReference type="GO" id="GO:0003723">
    <property type="term" value="F:RNA binding"/>
    <property type="evidence" value="ECO:0007669"/>
    <property type="project" value="TreeGrafter"/>
</dbReference>
<name>A0AAX4P9V6_9CHLO</name>
<dbReference type="Pfam" id="PF01138">
    <property type="entry name" value="RNase_PH"/>
    <property type="match status" value="1"/>
</dbReference>
<dbReference type="Gene3D" id="3.30.230.70">
    <property type="entry name" value="GHMP Kinase, N-terminal domain"/>
    <property type="match status" value="1"/>
</dbReference>
<dbReference type="InterPro" id="IPR036345">
    <property type="entry name" value="ExoRNase_PH_dom2_sf"/>
</dbReference>
<keyword evidence="5" id="KW-0539">Nucleus</keyword>
<keyword evidence="4" id="KW-0271">Exosome</keyword>
<evidence type="ECO:0000256" key="5">
    <source>
        <dbReference type="ARBA" id="ARBA00023242"/>
    </source>
</evidence>
<dbReference type="AlphaFoldDB" id="A0AAX4P9V6"/>
<comment type="subcellular location">
    <subcellularLocation>
        <location evidence="1">Nucleus</location>
    </subcellularLocation>
</comment>
<keyword evidence="8" id="KW-1185">Reference proteome</keyword>
<evidence type="ECO:0000256" key="1">
    <source>
        <dbReference type="ARBA" id="ARBA00004123"/>
    </source>
</evidence>
<dbReference type="GO" id="GO:0034475">
    <property type="term" value="P:U4 snRNA 3'-end processing"/>
    <property type="evidence" value="ECO:0007669"/>
    <property type="project" value="TreeGrafter"/>
</dbReference>
<evidence type="ECO:0000259" key="6">
    <source>
        <dbReference type="Pfam" id="PF01138"/>
    </source>
</evidence>
<comment type="similarity">
    <text evidence="2">Belongs to the RNase PH family.</text>
</comment>
<sequence>MEVDEACERAGGRDYLELRASRCEVGIAGCGSGKVEGSVRLSSGRTAVAVEVKGPESSPSGAPTKPTAGRDGLLVTVRSIVRPISGLAGEREQDLESKVVSFVEGILDPSCPPRTTVTVVVQILSEDGSLLATILNATAVALVEAGVPLFGSPVAVSIAVADSGTPRVRLDPDLREESTCELVGTYAYLFVTEGDQTGASVVQASSMGRSSAETAMLALATAEKAAEAVFHSRRGGEE</sequence>
<reference evidence="7 8" key="1">
    <citation type="submission" date="2024-03" db="EMBL/GenBank/DDBJ databases">
        <title>Complete genome sequence of the green alga Chloropicon roscoffensis RCC1871.</title>
        <authorList>
            <person name="Lemieux C."/>
            <person name="Pombert J.-F."/>
            <person name="Otis C."/>
            <person name="Turmel M."/>
        </authorList>
    </citation>
    <scope>NUCLEOTIDE SEQUENCE [LARGE SCALE GENOMIC DNA]</scope>
    <source>
        <strain evidence="7 8">RCC1871</strain>
    </source>
</reference>
<dbReference type="GO" id="GO:0000177">
    <property type="term" value="C:cytoplasmic exosome (RNase complex)"/>
    <property type="evidence" value="ECO:0007669"/>
    <property type="project" value="TreeGrafter"/>
</dbReference>
<dbReference type="InterPro" id="IPR050080">
    <property type="entry name" value="RNase_PH"/>
</dbReference>
<dbReference type="PANTHER" id="PTHR11953">
    <property type="entry name" value="EXOSOME COMPLEX COMPONENT"/>
    <property type="match status" value="1"/>
</dbReference>
<protein>
    <submittedName>
        <fullName evidence="7">3' exoribonuclease</fullName>
    </submittedName>
</protein>
<dbReference type="InterPro" id="IPR001247">
    <property type="entry name" value="ExoRNase_PH_dom1"/>
</dbReference>
<organism evidence="7 8">
    <name type="scientific">Chloropicon roscoffensis</name>
    <dbReference type="NCBI Taxonomy" id="1461544"/>
    <lineage>
        <taxon>Eukaryota</taxon>
        <taxon>Viridiplantae</taxon>
        <taxon>Chlorophyta</taxon>
        <taxon>Chloropicophyceae</taxon>
        <taxon>Chloropicales</taxon>
        <taxon>Chloropicaceae</taxon>
        <taxon>Chloropicon</taxon>
    </lineage>
</organism>
<proteinExistence type="inferred from homology"/>
<dbReference type="GO" id="GO:0006364">
    <property type="term" value="P:rRNA processing"/>
    <property type="evidence" value="ECO:0007669"/>
    <property type="project" value="UniProtKB-KW"/>
</dbReference>
<dbReference type="InterPro" id="IPR027408">
    <property type="entry name" value="PNPase/RNase_PH_dom_sf"/>
</dbReference>
<dbReference type="Proteomes" id="UP001472866">
    <property type="component" value="Chromosome 07"/>
</dbReference>
<evidence type="ECO:0000256" key="3">
    <source>
        <dbReference type="ARBA" id="ARBA00022552"/>
    </source>
</evidence>
<evidence type="ECO:0000256" key="2">
    <source>
        <dbReference type="ARBA" id="ARBA00006678"/>
    </source>
</evidence>
<dbReference type="GO" id="GO:0071028">
    <property type="term" value="P:nuclear mRNA surveillance"/>
    <property type="evidence" value="ECO:0007669"/>
    <property type="project" value="TreeGrafter"/>
</dbReference>
<dbReference type="SUPFAM" id="SSF55666">
    <property type="entry name" value="Ribonuclease PH domain 2-like"/>
    <property type="match status" value="1"/>
</dbReference>
<evidence type="ECO:0000256" key="4">
    <source>
        <dbReference type="ARBA" id="ARBA00022835"/>
    </source>
</evidence>
<dbReference type="EMBL" id="CP151507">
    <property type="protein sequence ID" value="WZN63142.1"/>
    <property type="molecule type" value="Genomic_DNA"/>
</dbReference>
<dbReference type="GO" id="GO:0005730">
    <property type="term" value="C:nucleolus"/>
    <property type="evidence" value="ECO:0007669"/>
    <property type="project" value="TreeGrafter"/>
</dbReference>
<dbReference type="GO" id="GO:0071051">
    <property type="term" value="P:poly(A)-dependent snoRNA 3'-end processing"/>
    <property type="evidence" value="ECO:0007669"/>
    <property type="project" value="TreeGrafter"/>
</dbReference>
<dbReference type="InterPro" id="IPR020568">
    <property type="entry name" value="Ribosomal_Su5_D2-typ_SF"/>
</dbReference>